<name>A0A5C5VRJ0_9BACT</name>
<dbReference type="Proteomes" id="UP000318995">
    <property type="component" value="Unassembled WGS sequence"/>
</dbReference>
<feature type="signal peptide" evidence="1">
    <location>
        <begin position="1"/>
        <end position="33"/>
    </location>
</feature>
<evidence type="ECO:0008006" key="4">
    <source>
        <dbReference type="Google" id="ProtNLM"/>
    </source>
</evidence>
<comment type="caution">
    <text evidence="2">The sequence shown here is derived from an EMBL/GenBank/DDBJ whole genome shotgun (WGS) entry which is preliminary data.</text>
</comment>
<feature type="chain" id="PRO_5023019929" description="Matrixin" evidence="1">
    <location>
        <begin position="34"/>
        <end position="620"/>
    </location>
</feature>
<keyword evidence="3" id="KW-1185">Reference proteome</keyword>
<dbReference type="SUPFAM" id="SSF55486">
    <property type="entry name" value="Metalloproteases ('zincins'), catalytic domain"/>
    <property type="match status" value="1"/>
</dbReference>
<dbReference type="InterPro" id="IPR024079">
    <property type="entry name" value="MetalloPept_cat_dom_sf"/>
</dbReference>
<evidence type="ECO:0000313" key="2">
    <source>
        <dbReference type="EMBL" id="TWT40787.1"/>
    </source>
</evidence>
<protein>
    <recommendedName>
        <fullName evidence="4">Matrixin</fullName>
    </recommendedName>
</protein>
<evidence type="ECO:0000256" key="1">
    <source>
        <dbReference type="SAM" id="SignalP"/>
    </source>
</evidence>
<gene>
    <name evidence="2" type="ORF">Pla111_32050</name>
</gene>
<keyword evidence="1" id="KW-0732">Signal</keyword>
<sequence length="620" mass="66735" precursor="true">MTIRLRAKSFSGPSRAALLLAVVAVALSCTAWAGVAVIANHTSAIQTVQVTAESGISSAVAIQPGFSRPLFSASPLHASLTTTIGPQSKRLADGAAYRIVSSGLPGSVMLKQIGFGEQPDKPTPLWRGEPETVVGAARWSIPVVLYVDEEEPTRDAIWQRRLTARIEAASTILQQHAGVSLRVAGFGRWQSEDRTTDFLRSFDEFQRSVDPPEGHVAIGFTSQYVFEEGPRKLGGTRGSLRRHVMLREWSPQVTENERLQLLVHELGHHFGAAHSPETESVMRALLGDRRQRLKAVKIRFDVANTLILALVGDEIRSRGVTDANQLTPWTRHRLAAIYAILSATLPEDPAAGVQARRAGAVGVPVKPVIRTEPLAALTATAATNRKLPLSADPERGEAARLVGDDLTDALVRSAAKAAMEDPSIDSRRRFLVALGLGLDDSETLRKNPRTRAEALATESDAARSARINVLQQPTVRGRNDTLKHFAVSAALAAMTSSTEAHALGFAKEAIDAQGGSGFSFADLAADRAGIRFAEAVLAGTAPLAWLAEEFRGNNFVPALEGYSEGLPIEKMMKEYGGQGDPRFQAVIGEIDRGIEALPPYRPLSLKLDALHQAPASFRVD</sequence>
<dbReference type="OrthoDB" id="9997at2"/>
<proteinExistence type="predicted"/>
<accession>A0A5C5VRJ0</accession>
<dbReference type="Gene3D" id="3.40.390.10">
    <property type="entry name" value="Collagenase (Catalytic Domain)"/>
    <property type="match status" value="1"/>
</dbReference>
<dbReference type="GO" id="GO:0008237">
    <property type="term" value="F:metallopeptidase activity"/>
    <property type="evidence" value="ECO:0007669"/>
    <property type="project" value="InterPro"/>
</dbReference>
<dbReference type="EMBL" id="SJPH01000010">
    <property type="protein sequence ID" value="TWT40787.1"/>
    <property type="molecule type" value="Genomic_DNA"/>
</dbReference>
<reference evidence="2 3" key="1">
    <citation type="submission" date="2019-02" db="EMBL/GenBank/DDBJ databases">
        <title>Deep-cultivation of Planctomycetes and their phenomic and genomic characterization uncovers novel biology.</title>
        <authorList>
            <person name="Wiegand S."/>
            <person name="Jogler M."/>
            <person name="Boedeker C."/>
            <person name="Pinto D."/>
            <person name="Vollmers J."/>
            <person name="Rivas-Marin E."/>
            <person name="Kohn T."/>
            <person name="Peeters S.H."/>
            <person name="Heuer A."/>
            <person name="Rast P."/>
            <person name="Oberbeckmann S."/>
            <person name="Bunk B."/>
            <person name="Jeske O."/>
            <person name="Meyerdierks A."/>
            <person name="Storesund J.E."/>
            <person name="Kallscheuer N."/>
            <person name="Luecker S."/>
            <person name="Lage O.M."/>
            <person name="Pohl T."/>
            <person name="Merkel B.J."/>
            <person name="Hornburger P."/>
            <person name="Mueller R.-W."/>
            <person name="Bruemmer F."/>
            <person name="Labrenz M."/>
            <person name="Spormann A.M."/>
            <person name="Op Den Camp H."/>
            <person name="Overmann J."/>
            <person name="Amann R."/>
            <person name="Jetten M.S.M."/>
            <person name="Mascher T."/>
            <person name="Medema M.H."/>
            <person name="Devos D.P."/>
            <person name="Kaster A.-K."/>
            <person name="Ovreas L."/>
            <person name="Rohde M."/>
            <person name="Galperin M.Y."/>
            <person name="Jogler C."/>
        </authorList>
    </citation>
    <scope>NUCLEOTIDE SEQUENCE [LARGE SCALE GENOMIC DNA]</scope>
    <source>
        <strain evidence="2 3">Pla111</strain>
    </source>
</reference>
<organism evidence="2 3">
    <name type="scientific">Botrimarina hoheduenensis</name>
    <dbReference type="NCBI Taxonomy" id="2528000"/>
    <lineage>
        <taxon>Bacteria</taxon>
        <taxon>Pseudomonadati</taxon>
        <taxon>Planctomycetota</taxon>
        <taxon>Planctomycetia</taxon>
        <taxon>Pirellulales</taxon>
        <taxon>Lacipirellulaceae</taxon>
        <taxon>Botrimarina</taxon>
    </lineage>
</organism>
<dbReference type="AlphaFoldDB" id="A0A5C5VRJ0"/>
<dbReference type="RefSeq" id="WP_146575396.1">
    <property type="nucleotide sequence ID" value="NZ_SJPH01000010.1"/>
</dbReference>
<evidence type="ECO:0000313" key="3">
    <source>
        <dbReference type="Proteomes" id="UP000318995"/>
    </source>
</evidence>
<dbReference type="PROSITE" id="PS51257">
    <property type="entry name" value="PROKAR_LIPOPROTEIN"/>
    <property type="match status" value="1"/>
</dbReference>